<sequence length="282" mass="34088">MDDKSKITPQFIVTPDEQSQAILSQLQNDGLNPDIYEQIKNDPLFQQLNNALQGLQSTDQEIQKLNDEERLTFEMFTKKSSFNHKRVEEKQKLVFKKGFKIAEQKFYQNQLKVYKKKKQNQQQIDFYETHFKELSLKMNKHLTYFIHPQKKMQIGIITYQSGFKSFNQPYIRTILKSKSFRQEIKNYILNHFIQDVQEEMSYKLQKFIKFCSRMYEEALKEFYMYSAKNDDEEYFRNFIRLKMEQSIVKNSKCKIPWSLQEVIDAQKFALNLIEQEMDMENE</sequence>
<comment type="caution">
    <text evidence="1">The sequence shown here is derived from an EMBL/GenBank/DDBJ whole genome shotgun (WGS) entry which is preliminary data.</text>
</comment>
<keyword evidence="2" id="KW-1185">Reference proteome</keyword>
<dbReference type="EMBL" id="CAJJDO010000036">
    <property type="protein sequence ID" value="CAD8161397.1"/>
    <property type="molecule type" value="Genomic_DNA"/>
</dbReference>
<organism evidence="1 2">
    <name type="scientific">Paramecium pentaurelia</name>
    <dbReference type="NCBI Taxonomy" id="43138"/>
    <lineage>
        <taxon>Eukaryota</taxon>
        <taxon>Sar</taxon>
        <taxon>Alveolata</taxon>
        <taxon>Ciliophora</taxon>
        <taxon>Intramacronucleata</taxon>
        <taxon>Oligohymenophorea</taxon>
        <taxon>Peniculida</taxon>
        <taxon>Parameciidae</taxon>
        <taxon>Paramecium</taxon>
    </lineage>
</organism>
<name>A0A8S1UBB4_9CILI</name>
<protein>
    <submittedName>
        <fullName evidence="1">Uncharacterized protein</fullName>
    </submittedName>
</protein>
<evidence type="ECO:0000313" key="2">
    <source>
        <dbReference type="Proteomes" id="UP000689195"/>
    </source>
</evidence>
<proteinExistence type="predicted"/>
<dbReference type="AlphaFoldDB" id="A0A8S1UBB4"/>
<gene>
    <name evidence="1" type="ORF">PPENT_87.1.T0360166</name>
</gene>
<dbReference type="OrthoDB" id="301074at2759"/>
<reference evidence="1" key="1">
    <citation type="submission" date="2021-01" db="EMBL/GenBank/DDBJ databases">
        <authorList>
            <consortium name="Genoscope - CEA"/>
            <person name="William W."/>
        </authorList>
    </citation>
    <scope>NUCLEOTIDE SEQUENCE</scope>
</reference>
<accession>A0A8S1UBB4</accession>
<dbReference type="Proteomes" id="UP000689195">
    <property type="component" value="Unassembled WGS sequence"/>
</dbReference>
<evidence type="ECO:0000313" key="1">
    <source>
        <dbReference type="EMBL" id="CAD8161397.1"/>
    </source>
</evidence>